<reference evidence="2 3" key="1">
    <citation type="submission" date="2018-11" db="EMBL/GenBank/DDBJ databases">
        <title>Genomes From Bacteria Associated with the Canine Oral Cavity: a Test Case for Automated Genome-Based Taxonomic Assignment.</title>
        <authorList>
            <person name="Coil D.A."/>
            <person name="Jospin G."/>
            <person name="Darling A.E."/>
            <person name="Wallis C."/>
            <person name="Davis I.J."/>
            <person name="Harris S."/>
            <person name="Eisen J.A."/>
            <person name="Holcombe L.J."/>
            <person name="O'Flynn C."/>
        </authorList>
    </citation>
    <scope>NUCLEOTIDE SEQUENCE [LARGE SCALE GENOMIC DNA]</scope>
    <source>
        <strain evidence="2 3">OH1047_COT-310</strain>
    </source>
</reference>
<feature type="compositionally biased region" description="Basic and acidic residues" evidence="1">
    <location>
        <begin position="382"/>
        <end position="407"/>
    </location>
</feature>
<proteinExistence type="predicted"/>
<evidence type="ECO:0000313" key="2">
    <source>
        <dbReference type="EMBL" id="RRD93133.1"/>
    </source>
</evidence>
<dbReference type="AlphaFoldDB" id="A0A3P2AHM2"/>
<organism evidence="2 3">
    <name type="scientific">Prevotella heparinolytica</name>
    <dbReference type="NCBI Taxonomy" id="28113"/>
    <lineage>
        <taxon>Bacteria</taxon>
        <taxon>Pseudomonadati</taxon>
        <taxon>Bacteroidota</taxon>
        <taxon>Bacteroidia</taxon>
        <taxon>Bacteroidales</taxon>
        <taxon>Bacteroidaceae</taxon>
        <taxon>Bacteroides</taxon>
    </lineage>
</organism>
<name>A0A3P2AHM2_9BACE</name>
<sequence>MQDAFFSLLRSGLWGTQADVRLFGSLSAADWDELYLIARKQALIALIFDGVNTLPAGLRPPHPLYLQWATQTVRIEQANRRLNGLLPEIDRIYRGAGLHPVLLKGQGMGVYYRNPLHRQCGDIDIYIGKKGLRTANRLLTEQGAVQKGEGSRKHVGLVFRGVLIENHHILFQLNNPCANRYLQGMIGAWHPHGAEAGTLGMPVPPVGFNALFIFLHAFGHFMNGGIGLRQLCDWACLLRQRHEEIDAPDFCRQLKRFGLLRAARAFGYIAVAYLGLPASCLPFVPCEEHEADEALRGEQLLREILATGNFGYYDMRVPSRPQGYWAGKWYTFRRIVRRCNEFRGFAPAEAFWYVVMAMRDSLGVQLKRLFRACAMRVSKTGKASEEMPERQTNCREEEGRTGRNDSKGIYEEACKSKHIRKSGIYLNKHQHRYGGER</sequence>
<evidence type="ECO:0000256" key="1">
    <source>
        <dbReference type="SAM" id="MobiDB-lite"/>
    </source>
</evidence>
<protein>
    <submittedName>
        <fullName evidence="2">Uncharacterized protein</fullName>
    </submittedName>
</protein>
<dbReference type="Proteomes" id="UP000279562">
    <property type="component" value="Unassembled WGS sequence"/>
</dbReference>
<evidence type="ECO:0000313" key="3">
    <source>
        <dbReference type="Proteomes" id="UP000279562"/>
    </source>
</evidence>
<dbReference type="InterPro" id="IPR039498">
    <property type="entry name" value="NTP_transf_5"/>
</dbReference>
<dbReference type="EMBL" id="RQYF01000003">
    <property type="protein sequence ID" value="RRD93133.1"/>
    <property type="molecule type" value="Genomic_DNA"/>
</dbReference>
<gene>
    <name evidence="2" type="ORF">EII33_01475</name>
</gene>
<feature type="region of interest" description="Disordered" evidence="1">
    <location>
        <begin position="381"/>
        <end position="407"/>
    </location>
</feature>
<comment type="caution">
    <text evidence="2">The sequence shown here is derived from an EMBL/GenBank/DDBJ whole genome shotgun (WGS) entry which is preliminary data.</text>
</comment>
<dbReference type="Pfam" id="PF14907">
    <property type="entry name" value="NTP_transf_5"/>
    <property type="match status" value="1"/>
</dbReference>
<accession>A0A3P2AHM2</accession>
<keyword evidence="3" id="KW-1185">Reference proteome</keyword>